<protein>
    <submittedName>
        <fullName evidence="5">CBS domain-containing protein</fullName>
    </submittedName>
</protein>
<evidence type="ECO:0000313" key="5">
    <source>
        <dbReference type="WBParaSite" id="TCNE_0000267201-mRNA-1"/>
    </source>
</evidence>
<gene>
    <name evidence="3" type="ORF">TCNE_LOCUS2672</name>
</gene>
<keyword evidence="2" id="KW-0812">Transmembrane</keyword>
<keyword evidence="4" id="KW-1185">Reference proteome</keyword>
<proteinExistence type="predicted"/>
<keyword evidence="2" id="KW-1133">Transmembrane helix</keyword>
<dbReference type="EMBL" id="UYWY01002840">
    <property type="protein sequence ID" value="VDM28389.1"/>
    <property type="molecule type" value="Genomic_DNA"/>
</dbReference>
<evidence type="ECO:0000313" key="4">
    <source>
        <dbReference type="Proteomes" id="UP000050794"/>
    </source>
</evidence>
<dbReference type="Proteomes" id="UP000050794">
    <property type="component" value="Unassembled WGS sequence"/>
</dbReference>
<evidence type="ECO:0000256" key="1">
    <source>
        <dbReference type="SAM" id="MobiDB-lite"/>
    </source>
</evidence>
<dbReference type="AlphaFoldDB" id="A0A183U2F2"/>
<accession>A0A183U2F2</accession>
<dbReference type="WBParaSite" id="TCNE_0000267201-mRNA-1">
    <property type="protein sequence ID" value="TCNE_0000267201-mRNA-1"/>
    <property type="gene ID" value="TCNE_0000267201"/>
</dbReference>
<reference evidence="5" key="1">
    <citation type="submission" date="2016-06" db="UniProtKB">
        <authorList>
            <consortium name="WormBaseParasite"/>
        </authorList>
    </citation>
    <scope>IDENTIFICATION</scope>
</reference>
<evidence type="ECO:0000256" key="2">
    <source>
        <dbReference type="SAM" id="Phobius"/>
    </source>
</evidence>
<keyword evidence="2" id="KW-0472">Membrane</keyword>
<name>A0A183U2F2_TOXCA</name>
<feature type="region of interest" description="Disordered" evidence="1">
    <location>
        <begin position="40"/>
        <end position="71"/>
    </location>
</feature>
<sequence length="151" mass="16274">MIGGIASVIAGILCIAGFAALIVNRRLNVRRKENLPAMIDISQGGENSGEESENQEDDEKQEGMECGPGKKCTNVMHIDKTKTLVPSQLSTSEKTALLRPLYTSARNIANDKGLLIIRDDCRSHHHLSGMLQARDFLGIVVSIDSVPGSSS</sequence>
<evidence type="ECO:0000313" key="3">
    <source>
        <dbReference type="EMBL" id="VDM28389.1"/>
    </source>
</evidence>
<feature type="compositionally biased region" description="Acidic residues" evidence="1">
    <location>
        <begin position="48"/>
        <end position="60"/>
    </location>
</feature>
<feature type="transmembrane region" description="Helical" evidence="2">
    <location>
        <begin position="6"/>
        <end position="23"/>
    </location>
</feature>
<reference evidence="3 4" key="2">
    <citation type="submission" date="2018-11" db="EMBL/GenBank/DDBJ databases">
        <authorList>
            <consortium name="Pathogen Informatics"/>
        </authorList>
    </citation>
    <scope>NUCLEOTIDE SEQUENCE [LARGE SCALE GENOMIC DNA]</scope>
</reference>
<organism evidence="4 5">
    <name type="scientific">Toxocara canis</name>
    <name type="common">Canine roundworm</name>
    <dbReference type="NCBI Taxonomy" id="6265"/>
    <lineage>
        <taxon>Eukaryota</taxon>
        <taxon>Metazoa</taxon>
        <taxon>Ecdysozoa</taxon>
        <taxon>Nematoda</taxon>
        <taxon>Chromadorea</taxon>
        <taxon>Rhabditida</taxon>
        <taxon>Spirurina</taxon>
        <taxon>Ascaridomorpha</taxon>
        <taxon>Ascaridoidea</taxon>
        <taxon>Toxocaridae</taxon>
        <taxon>Toxocara</taxon>
    </lineage>
</organism>